<protein>
    <recommendedName>
        <fullName evidence="5">NADH-quinone oxidoreductase subunit N</fullName>
        <ecNumber evidence="5">7.1.1.-</ecNumber>
    </recommendedName>
    <alternativeName>
        <fullName evidence="5">NADH dehydrogenase I subunit N</fullName>
    </alternativeName>
    <alternativeName>
        <fullName evidence="5">NDH-1 subunit N</fullName>
    </alternativeName>
</protein>
<feature type="transmembrane region" description="Helical" evidence="5">
    <location>
        <begin position="116"/>
        <end position="134"/>
    </location>
</feature>
<keyword evidence="5" id="KW-0813">Transport</keyword>
<feature type="transmembrane region" description="Helical" evidence="5">
    <location>
        <begin position="471"/>
        <end position="491"/>
    </location>
</feature>
<dbReference type="InterPro" id="IPR010096">
    <property type="entry name" value="NADH-Q_OxRdtase_suN/2"/>
</dbReference>
<proteinExistence type="inferred from homology"/>
<feature type="transmembrane region" description="Helical" evidence="5">
    <location>
        <begin position="20"/>
        <end position="37"/>
    </location>
</feature>
<organism evidence="8 9">
    <name type="scientific">Rhodocytophaga aerolata</name>
    <dbReference type="NCBI Taxonomy" id="455078"/>
    <lineage>
        <taxon>Bacteria</taxon>
        <taxon>Pseudomonadati</taxon>
        <taxon>Bacteroidota</taxon>
        <taxon>Cytophagia</taxon>
        <taxon>Cytophagales</taxon>
        <taxon>Rhodocytophagaceae</taxon>
        <taxon>Rhodocytophaga</taxon>
    </lineage>
</organism>
<keyword evidence="9" id="KW-1185">Reference proteome</keyword>
<dbReference type="PANTHER" id="PTHR22773">
    <property type="entry name" value="NADH DEHYDROGENASE"/>
    <property type="match status" value="1"/>
</dbReference>
<comment type="subunit">
    <text evidence="5">NDH-1 is composed of 14 different subunits. Subunits NuoA, H, J, K, L, M, N constitute the membrane sector of the complex.</text>
</comment>
<evidence type="ECO:0000313" key="9">
    <source>
        <dbReference type="Proteomes" id="UP001168528"/>
    </source>
</evidence>
<keyword evidence="5" id="KW-1003">Cell membrane</keyword>
<accession>A0ABT8RAS1</accession>
<evidence type="ECO:0000256" key="1">
    <source>
        <dbReference type="ARBA" id="ARBA00004127"/>
    </source>
</evidence>
<evidence type="ECO:0000256" key="3">
    <source>
        <dbReference type="ARBA" id="ARBA00022989"/>
    </source>
</evidence>
<comment type="function">
    <text evidence="5">NDH-1 shuttles electrons from NADH, via FMN and iron-sulfur (Fe-S) centers, to quinones in the respiratory chain. The immediate electron acceptor for the enzyme in this species is believed to be a menaquinone. Couples the redox reaction to proton translocation (for every two electrons transferred, four hydrogen ions are translocated across the cytoplasmic membrane), and thus conserves the redox energy in a proton gradient.</text>
</comment>
<keyword evidence="5" id="KW-1278">Translocase</keyword>
<comment type="caution">
    <text evidence="8">The sequence shown here is derived from an EMBL/GenBank/DDBJ whole genome shotgun (WGS) entry which is preliminary data.</text>
</comment>
<dbReference type="EMBL" id="JAUKPO010000011">
    <property type="protein sequence ID" value="MDO1448303.1"/>
    <property type="molecule type" value="Genomic_DNA"/>
</dbReference>
<comment type="similarity">
    <text evidence="5">Belongs to the complex I subunit 2 family.</text>
</comment>
<feature type="transmembrane region" description="Helical" evidence="5">
    <location>
        <begin position="172"/>
        <end position="193"/>
    </location>
</feature>
<keyword evidence="2 5" id="KW-0812">Transmembrane</keyword>
<feature type="transmembrane region" description="Helical" evidence="5">
    <location>
        <begin position="44"/>
        <end position="63"/>
    </location>
</feature>
<feature type="transmembrane region" description="Helical" evidence="5">
    <location>
        <begin position="321"/>
        <end position="340"/>
    </location>
</feature>
<sequence>MLSDKLNQLLQSLSGFLPEVSLAALFVVLIIVDLIFYNKEQKPTVYIALAGLVFVGVLTYQQWNQLPSPISLFLGMIVVDKTAILFKGIFLVAAVLTLLLSLHNHKESDERSYLKSGEYVSLLVAITLGLHLMAMAANLLMIYLSVELVSISSYILATFKHNKKGSEGGLKYLLFGAMSSGIMLYGMSLLYGFTGTLSLSLQEGTTFITELLAVHSLPVLLAVFLTVGGLLFKIAAAPFHIWAPDVYESAPTPVVAFFSVAPKAAGFAVLLRFLLSTWLLYPDQIGSEHFSPIRAILIAIAILTLIVGNFSALWQKNAKRMLAYSSIAHAGFMLAGLLAVNELGWQSVLFYLVVYLFMNFAAFLLIDAIYQQRQTEEIEDYKGLGIQNQFLGVAFLIVMIALTGLPPTAGFTAKLFIFSALWQDYQSTGDNLVLLLFVVGLFNVVVALFYYLRIPYYMFFRSGKELNTINLGMYTVLLLVFLIVAVFLFFFKADWLMNIITAASIN</sequence>
<comment type="subcellular location">
    <subcellularLocation>
        <location evidence="5">Cell membrane</location>
        <topology evidence="5">Multi-pass membrane protein</topology>
    </subcellularLocation>
    <subcellularLocation>
        <location evidence="1">Endomembrane system</location>
        <topology evidence="1">Multi-pass membrane protein</topology>
    </subcellularLocation>
    <subcellularLocation>
        <location evidence="6">Membrane</location>
        <topology evidence="6">Multi-pass membrane protein</topology>
    </subcellularLocation>
</comment>
<dbReference type="InterPro" id="IPR001750">
    <property type="entry name" value="ND/Mrp_TM"/>
</dbReference>
<evidence type="ECO:0000256" key="5">
    <source>
        <dbReference type="HAMAP-Rule" id="MF_00445"/>
    </source>
</evidence>
<dbReference type="EC" id="7.1.1.-" evidence="5"/>
<gene>
    <name evidence="5" type="primary">nuoN</name>
    <name evidence="8" type="ORF">Q0590_18655</name>
</gene>
<evidence type="ECO:0000256" key="2">
    <source>
        <dbReference type="ARBA" id="ARBA00022692"/>
    </source>
</evidence>
<evidence type="ECO:0000256" key="6">
    <source>
        <dbReference type="RuleBase" id="RU000320"/>
    </source>
</evidence>
<reference evidence="8" key="1">
    <citation type="submission" date="2023-07" db="EMBL/GenBank/DDBJ databases">
        <title>The genome sequence of Rhodocytophaga aerolata KACC 12507.</title>
        <authorList>
            <person name="Zhang X."/>
        </authorList>
    </citation>
    <scope>NUCLEOTIDE SEQUENCE</scope>
    <source>
        <strain evidence="8">KACC 12507</strain>
    </source>
</reference>
<dbReference type="HAMAP" id="MF_00445">
    <property type="entry name" value="NDH1_NuoN_1"/>
    <property type="match status" value="1"/>
</dbReference>
<feature type="domain" description="NADH:quinone oxidoreductase/Mrp antiporter transmembrane" evidence="7">
    <location>
        <begin position="136"/>
        <end position="428"/>
    </location>
</feature>
<evidence type="ECO:0000259" key="7">
    <source>
        <dbReference type="Pfam" id="PF00361"/>
    </source>
</evidence>
<dbReference type="Proteomes" id="UP001168528">
    <property type="component" value="Unassembled WGS sequence"/>
</dbReference>
<keyword evidence="5" id="KW-0874">Quinone</keyword>
<feature type="transmembrane region" description="Helical" evidence="5">
    <location>
        <begin position="140"/>
        <end position="160"/>
    </location>
</feature>
<feature type="transmembrane region" description="Helical" evidence="5">
    <location>
        <begin position="432"/>
        <end position="451"/>
    </location>
</feature>
<feature type="transmembrane region" description="Helical" evidence="5">
    <location>
        <begin position="253"/>
        <end position="275"/>
    </location>
</feature>
<feature type="transmembrane region" description="Helical" evidence="5">
    <location>
        <begin position="390"/>
        <end position="412"/>
    </location>
</feature>
<evidence type="ECO:0000256" key="4">
    <source>
        <dbReference type="ARBA" id="ARBA00023136"/>
    </source>
</evidence>
<evidence type="ECO:0000313" key="8">
    <source>
        <dbReference type="EMBL" id="MDO1448303.1"/>
    </source>
</evidence>
<name>A0ABT8RAS1_9BACT</name>
<feature type="transmembrane region" description="Helical" evidence="5">
    <location>
        <begin position="213"/>
        <end position="232"/>
    </location>
</feature>
<keyword evidence="3 5" id="KW-1133">Transmembrane helix</keyword>
<keyword evidence="5" id="KW-0520">NAD</keyword>
<keyword evidence="4 5" id="KW-0472">Membrane</keyword>
<comment type="catalytic activity">
    <reaction evidence="5">
        <text>a quinone + NADH + 5 H(+)(in) = a quinol + NAD(+) + 4 H(+)(out)</text>
        <dbReference type="Rhea" id="RHEA:57888"/>
        <dbReference type="ChEBI" id="CHEBI:15378"/>
        <dbReference type="ChEBI" id="CHEBI:24646"/>
        <dbReference type="ChEBI" id="CHEBI:57540"/>
        <dbReference type="ChEBI" id="CHEBI:57945"/>
        <dbReference type="ChEBI" id="CHEBI:132124"/>
    </reaction>
</comment>
<feature type="transmembrane region" description="Helical" evidence="5">
    <location>
        <begin position="83"/>
        <end position="104"/>
    </location>
</feature>
<dbReference type="RefSeq" id="WP_302039106.1">
    <property type="nucleotide sequence ID" value="NZ_JAUKPO010000011.1"/>
</dbReference>
<feature type="transmembrane region" description="Helical" evidence="5">
    <location>
        <begin position="352"/>
        <end position="370"/>
    </location>
</feature>
<dbReference type="NCBIfam" id="TIGR01770">
    <property type="entry name" value="NDH_I_N"/>
    <property type="match status" value="1"/>
</dbReference>
<dbReference type="Pfam" id="PF00361">
    <property type="entry name" value="Proton_antipo_M"/>
    <property type="match status" value="1"/>
</dbReference>
<feature type="transmembrane region" description="Helical" evidence="5">
    <location>
        <begin position="295"/>
        <end position="314"/>
    </location>
</feature>